<dbReference type="EMBL" id="AMFJ01034217">
    <property type="protein sequence ID" value="EKD29906.1"/>
    <property type="molecule type" value="Genomic_DNA"/>
</dbReference>
<sequence length="181" mass="21896">MICLYNEDGIIHEESEREDESEKWEEVECQSKGFHEDESKEEYDGDRDGRNKRKFESEECEEYCEYKKYGNHKIVCQSIYIELDPVCHTVCCLNRDISWDVFSFKFFHFGKSIFIEIHDRSPRFFDNRDGYGFLWFFSSNRGSRETSSLLGDESHFRDVFDLNNPRFTGFWYDNLFYFPDI</sequence>
<proteinExistence type="predicted"/>
<feature type="region of interest" description="Disordered" evidence="1">
    <location>
        <begin position="1"/>
        <end position="51"/>
    </location>
</feature>
<evidence type="ECO:0000313" key="2">
    <source>
        <dbReference type="EMBL" id="EKD29906.1"/>
    </source>
</evidence>
<feature type="compositionally biased region" description="Acidic residues" evidence="1">
    <location>
        <begin position="16"/>
        <end position="28"/>
    </location>
</feature>
<organism evidence="2">
    <name type="scientific">uncultured bacterium</name>
    <name type="common">gcode 4</name>
    <dbReference type="NCBI Taxonomy" id="1234023"/>
    <lineage>
        <taxon>Bacteria</taxon>
        <taxon>environmental samples</taxon>
    </lineage>
</organism>
<feature type="non-terminal residue" evidence="2">
    <location>
        <position position="181"/>
    </location>
</feature>
<dbReference type="AlphaFoldDB" id="K1XY45"/>
<name>K1XY45_9BACT</name>
<comment type="caution">
    <text evidence="2">The sequence shown here is derived from an EMBL/GenBank/DDBJ whole genome shotgun (WGS) entry which is preliminary data.</text>
</comment>
<evidence type="ECO:0000256" key="1">
    <source>
        <dbReference type="SAM" id="MobiDB-lite"/>
    </source>
</evidence>
<gene>
    <name evidence="2" type="ORF">ACD_78C00217G0001</name>
</gene>
<reference evidence="2" key="1">
    <citation type="journal article" date="2012" name="Science">
        <title>Fermentation, hydrogen, and sulfur metabolism in multiple uncultivated bacterial phyla.</title>
        <authorList>
            <person name="Wrighton K.C."/>
            <person name="Thomas B.C."/>
            <person name="Sharon I."/>
            <person name="Miller C.S."/>
            <person name="Castelle C.J."/>
            <person name="VerBerkmoes N.C."/>
            <person name="Wilkins M.J."/>
            <person name="Hettich R.L."/>
            <person name="Lipton M.S."/>
            <person name="Williams K.H."/>
            <person name="Long P.E."/>
            <person name="Banfield J.F."/>
        </authorList>
    </citation>
    <scope>NUCLEOTIDE SEQUENCE [LARGE SCALE GENOMIC DNA]</scope>
</reference>
<protein>
    <submittedName>
        <fullName evidence="2">Uncharacterized protein</fullName>
    </submittedName>
</protein>
<accession>K1XY45</accession>